<dbReference type="AlphaFoldDB" id="A0A4Q7MG70"/>
<accession>A0A4Q7MG70</accession>
<name>A0A4Q7MG70_9MICO</name>
<feature type="transmembrane region" description="Helical" evidence="1">
    <location>
        <begin position="168"/>
        <end position="192"/>
    </location>
</feature>
<keyword evidence="1" id="KW-0472">Membrane</keyword>
<gene>
    <name evidence="2" type="ORF">EV187_2170</name>
</gene>
<dbReference type="GO" id="GO:0008643">
    <property type="term" value="P:carbohydrate transport"/>
    <property type="evidence" value="ECO:0007669"/>
    <property type="project" value="InterPro"/>
</dbReference>
<feature type="transmembrane region" description="Helical" evidence="1">
    <location>
        <begin position="245"/>
        <end position="267"/>
    </location>
</feature>
<dbReference type="GO" id="GO:0015293">
    <property type="term" value="F:symporter activity"/>
    <property type="evidence" value="ECO:0007669"/>
    <property type="project" value="InterPro"/>
</dbReference>
<dbReference type="PANTHER" id="PTHR11328">
    <property type="entry name" value="MAJOR FACILITATOR SUPERFAMILY DOMAIN-CONTAINING PROTEIN"/>
    <property type="match status" value="1"/>
</dbReference>
<evidence type="ECO:0000313" key="2">
    <source>
        <dbReference type="EMBL" id="RZS66443.1"/>
    </source>
</evidence>
<feature type="transmembrane region" description="Helical" evidence="1">
    <location>
        <begin position="34"/>
        <end position="53"/>
    </location>
</feature>
<dbReference type="Proteomes" id="UP000293289">
    <property type="component" value="Unassembled WGS sequence"/>
</dbReference>
<dbReference type="PANTHER" id="PTHR11328:SF24">
    <property type="entry name" value="MAJOR FACILITATOR SUPERFAMILY (MFS) PROFILE DOMAIN-CONTAINING PROTEIN"/>
    <property type="match status" value="1"/>
</dbReference>
<reference evidence="2 3" key="1">
    <citation type="submission" date="2019-02" db="EMBL/GenBank/DDBJ databases">
        <title>Genomic Encyclopedia of Type Strains, Phase IV (KMG-IV): sequencing the most valuable type-strain genomes for metagenomic binning, comparative biology and taxonomic classification.</title>
        <authorList>
            <person name="Goeker M."/>
        </authorList>
    </citation>
    <scope>NUCLEOTIDE SEQUENCE [LARGE SCALE GENOMIC DNA]</scope>
    <source>
        <strain evidence="2 3">DSM 43045</strain>
    </source>
</reference>
<dbReference type="GO" id="GO:0005886">
    <property type="term" value="C:plasma membrane"/>
    <property type="evidence" value="ECO:0007669"/>
    <property type="project" value="TreeGrafter"/>
</dbReference>
<feature type="transmembrane region" description="Helical" evidence="1">
    <location>
        <begin position="383"/>
        <end position="405"/>
    </location>
</feature>
<keyword evidence="1" id="KW-0812">Transmembrane</keyword>
<dbReference type="EMBL" id="SGWY01000002">
    <property type="protein sequence ID" value="RZS66443.1"/>
    <property type="molecule type" value="Genomic_DNA"/>
</dbReference>
<keyword evidence="3" id="KW-1185">Reference proteome</keyword>
<dbReference type="Pfam" id="PF13347">
    <property type="entry name" value="MFS_2"/>
    <property type="match status" value="1"/>
</dbReference>
<feature type="transmembrane region" description="Helical" evidence="1">
    <location>
        <begin position="310"/>
        <end position="328"/>
    </location>
</feature>
<dbReference type="InterPro" id="IPR039672">
    <property type="entry name" value="MFS_2"/>
</dbReference>
<feature type="transmembrane region" description="Helical" evidence="1">
    <location>
        <begin position="334"/>
        <end position="362"/>
    </location>
</feature>
<evidence type="ECO:0000313" key="3">
    <source>
        <dbReference type="Proteomes" id="UP000293289"/>
    </source>
</evidence>
<feature type="transmembrane region" description="Helical" evidence="1">
    <location>
        <begin position="425"/>
        <end position="447"/>
    </location>
</feature>
<keyword evidence="1" id="KW-1133">Transmembrane helix</keyword>
<feature type="transmembrane region" description="Helical" evidence="1">
    <location>
        <begin position="130"/>
        <end position="147"/>
    </location>
</feature>
<feature type="transmembrane region" description="Helical" evidence="1">
    <location>
        <begin position="59"/>
        <end position="78"/>
    </location>
</feature>
<feature type="transmembrane region" description="Helical" evidence="1">
    <location>
        <begin position="279"/>
        <end position="298"/>
    </location>
</feature>
<feature type="transmembrane region" description="Helical" evidence="1">
    <location>
        <begin position="99"/>
        <end position="118"/>
    </location>
</feature>
<sequence>MDTTTNPVAPATTAKKSNPTFLTSRRERLGYNSFWFGQNVLFMITTTFLAVYYTTTLGIPAAVVGTILLVARLYDALVDPILATIIERIDLKGGKFKPWVFLAAITVPLFTVLCFGFQDVLLEQDLAVRIGYAFITYLIWGTVYAASDGPGYALGAVMSPLPAERNVLLSNNHVAGILGILVGIVALPQLLAATANNWMFSILVLGVVGLITMIPIRAAKERVRPEVRERPSILGIWRGVISNKYLMLTVVMGLLANGTNFAMSLAPFVASDLYGSPEAASLLLMLGILPVVVVAPFGARLIRRFGKIRLLAFSYIAGALLGLVAFLFCRDSFALLIAVTALKGVVLAPQVFMFSLLFADSIEYDFYRNKRRVEAATFAMQTMMAKASMAISGGVALWIIGIAGYQSTVAGEAVTQSAQALDVMWATFNLGAVVGSAIGAFILLKFYDLTEAKLKVMVEDNRKHEQIVD</sequence>
<proteinExistence type="predicted"/>
<comment type="caution">
    <text evidence="2">The sequence shown here is derived from an EMBL/GenBank/DDBJ whole genome shotgun (WGS) entry which is preliminary data.</text>
</comment>
<dbReference type="InterPro" id="IPR036259">
    <property type="entry name" value="MFS_trans_sf"/>
</dbReference>
<dbReference type="RefSeq" id="WP_130353034.1">
    <property type="nucleotide sequence ID" value="NZ_SGWY01000002.1"/>
</dbReference>
<dbReference type="SUPFAM" id="SSF103473">
    <property type="entry name" value="MFS general substrate transporter"/>
    <property type="match status" value="1"/>
</dbReference>
<organism evidence="2 3">
    <name type="scientific">Agromyces ramosus</name>
    <dbReference type="NCBI Taxonomy" id="33879"/>
    <lineage>
        <taxon>Bacteria</taxon>
        <taxon>Bacillati</taxon>
        <taxon>Actinomycetota</taxon>
        <taxon>Actinomycetes</taxon>
        <taxon>Micrococcales</taxon>
        <taxon>Microbacteriaceae</taxon>
        <taxon>Agromyces</taxon>
    </lineage>
</organism>
<feature type="transmembrane region" description="Helical" evidence="1">
    <location>
        <begin position="198"/>
        <end position="216"/>
    </location>
</feature>
<dbReference type="OrthoDB" id="181905at2"/>
<protein>
    <submittedName>
        <fullName evidence="2">Na+/melibiose symporter-like transporter</fullName>
    </submittedName>
</protein>
<dbReference type="Gene3D" id="1.20.1250.20">
    <property type="entry name" value="MFS general substrate transporter like domains"/>
    <property type="match status" value="2"/>
</dbReference>
<evidence type="ECO:0000256" key="1">
    <source>
        <dbReference type="SAM" id="Phobius"/>
    </source>
</evidence>